<keyword evidence="1" id="KW-0812">Transmembrane</keyword>
<keyword evidence="1" id="KW-0472">Membrane</keyword>
<sequence>MLYEVIVIVLGGVLGFGVTWAYLSQAMRQEKAKEEEIRMAKVSTVTSSIEPKGEIKIDKPPSDLTEFVEYLSGKYMLTDVTLLTPEGLPIASNSSSPEEDAAIAPELIKIGKSMLNSSRIIISGENTRILVMQVSPDVLLHARVARDLSRREIERVGEEIKIILEGML</sequence>
<keyword evidence="1" id="KW-1133">Transmembrane helix</keyword>
<dbReference type="EMBL" id="DSCQ01000107">
    <property type="protein sequence ID" value="HET22010.1"/>
    <property type="molecule type" value="Genomic_DNA"/>
</dbReference>
<comment type="caution">
    <text evidence="2">The sequence shown here is derived from an EMBL/GenBank/DDBJ whole genome shotgun (WGS) entry which is preliminary data.</text>
</comment>
<evidence type="ECO:0000313" key="2">
    <source>
        <dbReference type="EMBL" id="HET22010.1"/>
    </source>
</evidence>
<organism evidence="2">
    <name type="scientific">Archaeoglobus fulgidus</name>
    <dbReference type="NCBI Taxonomy" id="2234"/>
    <lineage>
        <taxon>Archaea</taxon>
        <taxon>Methanobacteriati</taxon>
        <taxon>Methanobacteriota</taxon>
        <taxon>Archaeoglobi</taxon>
        <taxon>Archaeoglobales</taxon>
        <taxon>Archaeoglobaceae</taxon>
        <taxon>Archaeoglobus</taxon>
    </lineage>
</organism>
<protein>
    <recommendedName>
        <fullName evidence="3">Roadblock/LAMTOR2 domain-containing protein</fullName>
    </recommendedName>
</protein>
<evidence type="ECO:0008006" key="3">
    <source>
        <dbReference type="Google" id="ProtNLM"/>
    </source>
</evidence>
<reference evidence="2" key="1">
    <citation type="journal article" date="2020" name="mSystems">
        <title>Genome- and Community-Level Interaction Insights into Carbon Utilization and Element Cycling Functions of Hydrothermarchaeota in Hydrothermal Sediment.</title>
        <authorList>
            <person name="Zhou Z."/>
            <person name="Liu Y."/>
            <person name="Xu W."/>
            <person name="Pan J."/>
            <person name="Luo Z.H."/>
            <person name="Li M."/>
        </authorList>
    </citation>
    <scope>NUCLEOTIDE SEQUENCE [LARGE SCALE GENOMIC DNA]</scope>
    <source>
        <strain evidence="2">SpSt-12</strain>
    </source>
</reference>
<name>A0A7C2SP03_ARCFL</name>
<evidence type="ECO:0000256" key="1">
    <source>
        <dbReference type="SAM" id="Phobius"/>
    </source>
</evidence>
<dbReference type="AlphaFoldDB" id="A0A7C2SP03"/>
<proteinExistence type="predicted"/>
<accession>A0A7C2SP03</accession>
<gene>
    <name evidence="2" type="ORF">ENN70_08170</name>
</gene>
<feature type="transmembrane region" description="Helical" evidence="1">
    <location>
        <begin position="6"/>
        <end position="23"/>
    </location>
</feature>